<dbReference type="InterPro" id="IPR029787">
    <property type="entry name" value="Nucleotide_cyclase"/>
</dbReference>
<dbReference type="InterPro" id="IPR050469">
    <property type="entry name" value="Diguanylate_Cyclase"/>
</dbReference>
<dbReference type="Pfam" id="PF00990">
    <property type="entry name" value="GGDEF"/>
    <property type="match status" value="1"/>
</dbReference>
<dbReference type="SMART" id="SM00267">
    <property type="entry name" value="GGDEF"/>
    <property type="match status" value="1"/>
</dbReference>
<dbReference type="InterPro" id="IPR043128">
    <property type="entry name" value="Rev_trsase/Diguanyl_cyclase"/>
</dbReference>
<dbReference type="Proteomes" id="UP000437736">
    <property type="component" value="Unassembled WGS sequence"/>
</dbReference>
<reference evidence="3 4" key="1">
    <citation type="submission" date="2019-11" db="EMBL/GenBank/DDBJ databases">
        <title>Acidiferrimicrobium australis gen. nov., sp. nov., an acidophilic and obligately heterotrophic, member of the Actinobacteria that catalyses dissimilatory oxido- reduction of iron isolated from metal-rich acidic water in Chile.</title>
        <authorList>
            <person name="Gonzalez D."/>
            <person name="Huber K."/>
            <person name="Hedrich S."/>
            <person name="Rojas-Villalobos C."/>
            <person name="Quatrini R."/>
            <person name="Dinamarca M.A."/>
            <person name="Schwarz A."/>
            <person name="Canales C."/>
            <person name="Nancucheo I."/>
        </authorList>
    </citation>
    <scope>NUCLEOTIDE SEQUENCE [LARGE SCALE GENOMIC DNA]</scope>
    <source>
        <strain evidence="3 4">USS-CCA1</strain>
    </source>
</reference>
<evidence type="ECO:0000256" key="1">
    <source>
        <dbReference type="SAM" id="MobiDB-lite"/>
    </source>
</evidence>
<evidence type="ECO:0000313" key="3">
    <source>
        <dbReference type="EMBL" id="MST34347.1"/>
    </source>
</evidence>
<feature type="region of interest" description="Disordered" evidence="1">
    <location>
        <begin position="133"/>
        <end position="162"/>
    </location>
</feature>
<accession>A0ABW9QYN0</accession>
<evidence type="ECO:0000313" key="4">
    <source>
        <dbReference type="Proteomes" id="UP000437736"/>
    </source>
</evidence>
<name>A0ABW9QYN0_9ACTN</name>
<dbReference type="NCBIfam" id="TIGR00254">
    <property type="entry name" value="GGDEF"/>
    <property type="match status" value="1"/>
</dbReference>
<dbReference type="PANTHER" id="PTHR45138">
    <property type="entry name" value="REGULATORY COMPONENTS OF SENSORY TRANSDUCTION SYSTEM"/>
    <property type="match status" value="1"/>
</dbReference>
<dbReference type="InterPro" id="IPR000160">
    <property type="entry name" value="GGDEF_dom"/>
</dbReference>
<sequence length="162" mass="16668">RSDEPLSVVVVDLDHFKLINDVQGHQAGDEVLRTVARLLAGTVRASDTAARYGGEEFALVLPSCGVEGALRVAEAARSAVAGHPDLGGLTLSAGVATLDTWAPDAAGLVRAADAALYRSKRSGRDRVSVACPGDLDAVAEPAPEASLDLRERPTGPAPRPPG</sequence>
<organism evidence="3 4">
    <name type="scientific">Acidiferrimicrobium australe</name>
    <dbReference type="NCBI Taxonomy" id="2664430"/>
    <lineage>
        <taxon>Bacteria</taxon>
        <taxon>Bacillati</taxon>
        <taxon>Actinomycetota</taxon>
        <taxon>Acidimicrobiia</taxon>
        <taxon>Acidimicrobiales</taxon>
        <taxon>Acidimicrobiaceae</taxon>
        <taxon>Acidiferrimicrobium</taxon>
    </lineage>
</organism>
<dbReference type="PROSITE" id="PS50887">
    <property type="entry name" value="GGDEF"/>
    <property type="match status" value="1"/>
</dbReference>
<keyword evidence="4" id="KW-1185">Reference proteome</keyword>
<dbReference type="CDD" id="cd01949">
    <property type="entry name" value="GGDEF"/>
    <property type="match status" value="1"/>
</dbReference>
<evidence type="ECO:0000259" key="2">
    <source>
        <dbReference type="PROSITE" id="PS50887"/>
    </source>
</evidence>
<dbReference type="PANTHER" id="PTHR45138:SF9">
    <property type="entry name" value="DIGUANYLATE CYCLASE DGCM-RELATED"/>
    <property type="match status" value="1"/>
</dbReference>
<comment type="caution">
    <text evidence="3">The sequence shown here is derived from an EMBL/GenBank/DDBJ whole genome shotgun (WGS) entry which is preliminary data.</text>
</comment>
<proteinExistence type="predicted"/>
<dbReference type="SUPFAM" id="SSF55073">
    <property type="entry name" value="Nucleotide cyclase"/>
    <property type="match status" value="1"/>
</dbReference>
<feature type="non-terminal residue" evidence="3">
    <location>
        <position position="1"/>
    </location>
</feature>
<feature type="domain" description="GGDEF" evidence="2">
    <location>
        <begin position="4"/>
        <end position="132"/>
    </location>
</feature>
<dbReference type="Gene3D" id="3.30.70.270">
    <property type="match status" value="1"/>
</dbReference>
<dbReference type="EMBL" id="WJHE01000957">
    <property type="protein sequence ID" value="MST34347.1"/>
    <property type="molecule type" value="Genomic_DNA"/>
</dbReference>
<protein>
    <submittedName>
        <fullName evidence="3">Diguanylate cyclase</fullName>
    </submittedName>
</protein>
<gene>
    <name evidence="3" type="ORF">GHK86_16665</name>
</gene>